<dbReference type="Proteomes" id="UP000481861">
    <property type="component" value="Unassembled WGS sequence"/>
</dbReference>
<gene>
    <name evidence="2" type="ORF">BDV95DRAFT_570536</name>
</gene>
<comment type="caution">
    <text evidence="2">The sequence shown here is derived from an EMBL/GenBank/DDBJ whole genome shotgun (WGS) entry which is preliminary data.</text>
</comment>
<dbReference type="EMBL" id="JAADJZ010000009">
    <property type="protein sequence ID" value="KAF2872746.1"/>
    <property type="molecule type" value="Genomic_DNA"/>
</dbReference>
<name>A0A7C8I9M7_9PLEO</name>
<accession>A0A7C8I9M7</accession>
<reference evidence="2 3" key="1">
    <citation type="submission" date="2020-01" db="EMBL/GenBank/DDBJ databases">
        <authorList>
            <consortium name="DOE Joint Genome Institute"/>
            <person name="Haridas S."/>
            <person name="Albert R."/>
            <person name="Binder M."/>
            <person name="Bloem J."/>
            <person name="Labutti K."/>
            <person name="Salamov A."/>
            <person name="Andreopoulos B."/>
            <person name="Baker S.E."/>
            <person name="Barry K."/>
            <person name="Bills G."/>
            <person name="Bluhm B.H."/>
            <person name="Cannon C."/>
            <person name="Castanera R."/>
            <person name="Culley D.E."/>
            <person name="Daum C."/>
            <person name="Ezra D."/>
            <person name="Gonzalez J.B."/>
            <person name="Henrissat B."/>
            <person name="Kuo A."/>
            <person name="Liang C."/>
            <person name="Lipzen A."/>
            <person name="Lutzoni F."/>
            <person name="Magnuson J."/>
            <person name="Mondo S."/>
            <person name="Nolan M."/>
            <person name="Ohm R."/>
            <person name="Pangilinan J."/>
            <person name="Park H.-J.H."/>
            <person name="Ramirez L."/>
            <person name="Alfaro M."/>
            <person name="Sun H."/>
            <person name="Tritt A."/>
            <person name="Yoshinaga Y."/>
            <person name="Zwiers L.-H.L."/>
            <person name="Turgeon B.G."/>
            <person name="Goodwin S.B."/>
            <person name="Spatafora J.W."/>
            <person name="Crous P.W."/>
            <person name="Grigoriev I.V."/>
        </authorList>
    </citation>
    <scope>NUCLEOTIDE SEQUENCE [LARGE SCALE GENOMIC DNA]</scope>
    <source>
        <strain evidence="2 3">CBS 611.86</strain>
    </source>
</reference>
<proteinExistence type="predicted"/>
<protein>
    <submittedName>
        <fullName evidence="2">Uncharacterized protein</fullName>
    </submittedName>
</protein>
<dbReference type="AlphaFoldDB" id="A0A7C8I9M7"/>
<sequence>MTSQPAEVPPALARPFCAVSPPAAGSERISTASQNDSLSEGQPEQARPSPQQVLTLWRRCQTILDDSTPAQRLHNVFEASAAKANTGWWAQATCKNTRKSTTSTPSSNTRSRVRIQNRIVESLEQSPARVLKLQQKSYCHHQVQRALSHLDRWAA</sequence>
<evidence type="ECO:0000313" key="3">
    <source>
        <dbReference type="Proteomes" id="UP000481861"/>
    </source>
</evidence>
<evidence type="ECO:0000313" key="2">
    <source>
        <dbReference type="EMBL" id="KAF2872746.1"/>
    </source>
</evidence>
<feature type="region of interest" description="Disordered" evidence="1">
    <location>
        <begin position="1"/>
        <end position="52"/>
    </location>
</feature>
<keyword evidence="3" id="KW-1185">Reference proteome</keyword>
<evidence type="ECO:0000256" key="1">
    <source>
        <dbReference type="SAM" id="MobiDB-lite"/>
    </source>
</evidence>
<organism evidence="2 3">
    <name type="scientific">Massariosphaeria phaeospora</name>
    <dbReference type="NCBI Taxonomy" id="100035"/>
    <lineage>
        <taxon>Eukaryota</taxon>
        <taxon>Fungi</taxon>
        <taxon>Dikarya</taxon>
        <taxon>Ascomycota</taxon>
        <taxon>Pezizomycotina</taxon>
        <taxon>Dothideomycetes</taxon>
        <taxon>Pleosporomycetidae</taxon>
        <taxon>Pleosporales</taxon>
        <taxon>Pleosporales incertae sedis</taxon>
        <taxon>Massariosphaeria</taxon>
    </lineage>
</organism>
<feature type="compositionally biased region" description="Polar residues" evidence="1">
    <location>
        <begin position="28"/>
        <end position="52"/>
    </location>
</feature>